<dbReference type="OrthoDB" id="9793966at2"/>
<evidence type="ECO:0000256" key="5">
    <source>
        <dbReference type="ARBA" id="ARBA00023136"/>
    </source>
</evidence>
<proteinExistence type="predicted"/>
<evidence type="ECO:0000256" key="4">
    <source>
        <dbReference type="ARBA" id="ARBA00022989"/>
    </source>
</evidence>
<evidence type="ECO:0000256" key="7">
    <source>
        <dbReference type="SAM" id="Phobius"/>
    </source>
</evidence>
<keyword evidence="10" id="KW-1185">Reference proteome</keyword>
<keyword evidence="2" id="KW-1003">Cell membrane</keyword>
<accession>A0A1X7K483</accession>
<feature type="transmembrane region" description="Helical" evidence="7">
    <location>
        <begin position="6"/>
        <end position="22"/>
    </location>
</feature>
<evidence type="ECO:0000259" key="8">
    <source>
        <dbReference type="Pfam" id="PF00482"/>
    </source>
</evidence>
<keyword evidence="5 7" id="KW-0472">Membrane</keyword>
<reference evidence="9 10" key="1">
    <citation type="submission" date="2017-04" db="EMBL/GenBank/DDBJ databases">
        <authorList>
            <person name="Afonso C.L."/>
            <person name="Miller P.J."/>
            <person name="Scott M.A."/>
            <person name="Spackman E."/>
            <person name="Goraichik I."/>
            <person name="Dimitrov K.M."/>
            <person name="Suarez D.L."/>
            <person name="Swayne D.E."/>
        </authorList>
    </citation>
    <scope>NUCLEOTIDE SEQUENCE [LARGE SCALE GENOMIC DNA]</scope>
    <source>
        <strain evidence="9 10">11</strain>
    </source>
</reference>
<organism evidence="9 10">
    <name type="scientific">Paenibacillus aquistagni</name>
    <dbReference type="NCBI Taxonomy" id="1852522"/>
    <lineage>
        <taxon>Bacteria</taxon>
        <taxon>Bacillati</taxon>
        <taxon>Bacillota</taxon>
        <taxon>Bacilli</taxon>
        <taxon>Bacillales</taxon>
        <taxon>Paenibacillaceae</taxon>
        <taxon>Paenibacillus</taxon>
    </lineage>
</organism>
<name>A0A1X7K483_9BACL</name>
<dbReference type="PANTHER" id="PTHR35007">
    <property type="entry name" value="INTEGRAL MEMBRANE PROTEIN-RELATED"/>
    <property type="match status" value="1"/>
</dbReference>
<protein>
    <submittedName>
        <fullName evidence="9">Type II secretion system protein F (GspF)</fullName>
    </submittedName>
</protein>
<feature type="transmembrane region" description="Helical" evidence="7">
    <location>
        <begin position="116"/>
        <end position="133"/>
    </location>
</feature>
<dbReference type="RefSeq" id="WP_085494252.1">
    <property type="nucleotide sequence ID" value="NZ_FXAZ01000002.1"/>
</dbReference>
<dbReference type="AlphaFoldDB" id="A0A1X7K483"/>
<evidence type="ECO:0000256" key="2">
    <source>
        <dbReference type="ARBA" id="ARBA00022475"/>
    </source>
</evidence>
<evidence type="ECO:0000313" key="9">
    <source>
        <dbReference type="EMBL" id="SMG35416.1"/>
    </source>
</evidence>
<dbReference type="Proteomes" id="UP000193834">
    <property type="component" value="Unassembled WGS sequence"/>
</dbReference>
<feature type="coiled-coil region" evidence="6">
    <location>
        <begin position="130"/>
        <end position="157"/>
    </location>
</feature>
<dbReference type="GO" id="GO:0005886">
    <property type="term" value="C:plasma membrane"/>
    <property type="evidence" value="ECO:0007669"/>
    <property type="project" value="UniProtKB-SubCell"/>
</dbReference>
<keyword evidence="6" id="KW-0175">Coiled coil</keyword>
<keyword evidence="3 7" id="KW-0812">Transmembrane</keyword>
<evidence type="ECO:0000256" key="6">
    <source>
        <dbReference type="SAM" id="Coils"/>
    </source>
</evidence>
<evidence type="ECO:0000256" key="1">
    <source>
        <dbReference type="ARBA" id="ARBA00004651"/>
    </source>
</evidence>
<feature type="domain" description="Type II secretion system protein GspF" evidence="8">
    <location>
        <begin position="155"/>
        <end position="284"/>
    </location>
</feature>
<dbReference type="Gene3D" id="1.20.81.30">
    <property type="entry name" value="Type II secretion system (T2SS), domain F"/>
    <property type="match status" value="1"/>
</dbReference>
<dbReference type="InterPro" id="IPR042094">
    <property type="entry name" value="T2SS_GspF_sf"/>
</dbReference>
<dbReference type="InterPro" id="IPR018076">
    <property type="entry name" value="T2SS_GspF_dom"/>
</dbReference>
<comment type="subcellular location">
    <subcellularLocation>
        <location evidence="1">Cell membrane</location>
        <topology evidence="1">Multi-pass membrane protein</topology>
    </subcellularLocation>
</comment>
<feature type="transmembrane region" description="Helical" evidence="7">
    <location>
        <begin position="268"/>
        <end position="289"/>
    </location>
</feature>
<feature type="transmembrane region" description="Helical" evidence="7">
    <location>
        <begin position="93"/>
        <end position="110"/>
    </location>
</feature>
<evidence type="ECO:0000313" key="10">
    <source>
        <dbReference type="Proteomes" id="UP000193834"/>
    </source>
</evidence>
<dbReference type="PANTHER" id="PTHR35007:SF4">
    <property type="entry name" value="CONSERVED TRANSMEMBRANE PROTEIN-RELATED"/>
    <property type="match status" value="1"/>
</dbReference>
<dbReference type="STRING" id="1852522.SAMN06295960_2031"/>
<keyword evidence="4 7" id="KW-1133">Transmembrane helix</keyword>
<evidence type="ECO:0000256" key="3">
    <source>
        <dbReference type="ARBA" id="ARBA00022692"/>
    </source>
</evidence>
<dbReference type="Pfam" id="PF00482">
    <property type="entry name" value="T2SSF"/>
    <property type="match status" value="1"/>
</dbReference>
<dbReference type="EMBL" id="FXAZ01000002">
    <property type="protein sequence ID" value="SMG35416.1"/>
    <property type="molecule type" value="Genomic_DNA"/>
</dbReference>
<sequence>MLPIWLWLSLFALGFLLLWVGNQRSYAEYQELLSHAPELKKLSKWLPWMLTILKRYQSTLDTHPVLMPLRQAIFQLHGPHDYHNRFRFITAELGFYLYAGLLIGPLLAAITDGSFMNMFGGLVLGIILPLAKWKDVLSRAERKRQDLQLELPELLSKLTLLVQAGETVPRALQTCLERKRGESKHPLYLELDRMLKDVANGYAFPQAMEQFAKRCAIQEAAMFSTTLLINQKRGGQSFVLAMEDLGRQLWEKRKAVARMRGEEVSTKLIFPMMLMFLVLLALVGGPALLMMQ</sequence>
<gene>
    <name evidence="9" type="ORF">SAMN06295960_2031</name>
</gene>